<feature type="active site" description="Proton acceptor" evidence="4">
    <location>
        <position position="109"/>
    </location>
</feature>
<dbReference type="InterPro" id="IPR026590">
    <property type="entry name" value="Ssirtuin_cat_dom"/>
</dbReference>
<evidence type="ECO:0000256" key="3">
    <source>
        <dbReference type="ARBA" id="ARBA00023027"/>
    </source>
</evidence>
<evidence type="ECO:0000259" key="5">
    <source>
        <dbReference type="PROSITE" id="PS50305"/>
    </source>
</evidence>
<dbReference type="InterPro" id="IPR029035">
    <property type="entry name" value="DHS-like_NAD/FAD-binding_dom"/>
</dbReference>
<feature type="binding site" evidence="4">
    <location>
        <position position="117"/>
    </location>
    <ligand>
        <name>Zn(2+)</name>
        <dbReference type="ChEBI" id="CHEBI:29105"/>
    </ligand>
</feature>
<keyword evidence="4" id="KW-0862">Zinc</keyword>
<feature type="binding site" evidence="4">
    <location>
        <position position="136"/>
    </location>
    <ligand>
        <name>Zn(2+)</name>
        <dbReference type="ChEBI" id="CHEBI:29105"/>
    </ligand>
</feature>
<dbReference type="PROSITE" id="PS50305">
    <property type="entry name" value="SIRTUIN"/>
    <property type="match status" value="1"/>
</dbReference>
<dbReference type="EC" id="2.3.1.286" evidence="1"/>
<keyword evidence="3" id="KW-0520">NAD</keyword>
<accession>A0A650ELL9</accession>
<keyword evidence="4" id="KW-0479">Metal-binding</keyword>
<evidence type="ECO:0000313" key="6">
    <source>
        <dbReference type="EMBL" id="QGT50486.1"/>
    </source>
</evidence>
<feature type="binding site" evidence="4">
    <location>
        <position position="120"/>
    </location>
    <ligand>
        <name>Zn(2+)</name>
        <dbReference type="ChEBI" id="CHEBI:29105"/>
    </ligand>
</feature>
<dbReference type="InterPro" id="IPR050134">
    <property type="entry name" value="NAD-dep_sirtuin_deacylases"/>
</dbReference>
<dbReference type="InterPro" id="IPR003000">
    <property type="entry name" value="Sirtuin"/>
</dbReference>
<evidence type="ECO:0000256" key="4">
    <source>
        <dbReference type="PROSITE-ProRule" id="PRU00236"/>
    </source>
</evidence>
<dbReference type="AlphaFoldDB" id="A0A650ELL9"/>
<sequence>MNDTKRVMIFSGAGLSAESGLRTFRDSDGLWEEFDVMQVCSAKGFAKDRKKVLDFFDKRRIQLGEVSPNAAHRMIADLKEHYPKEVIVITQNVDDLLERAGCKDVIHLHGFLPEVYCESCKEVSNIGYKAMPKLTCQKCGKKSLRHNIVMFGEYAPYYATLDNELEKLKVANGLFVCIGTSGEVLNVAQFTRYAGKSVLNNLESSWFDEYFDVCFIESAVNAAPKIRKLVEEFIQA</sequence>
<reference evidence="6" key="1">
    <citation type="journal article" date="2020" name="J. ISSAAS">
        <title>Lactobacilli and other gastrointestinal microbiota of Peromyscus leucopus, reservoir host for agents of Lyme disease and other zoonoses in North America.</title>
        <authorList>
            <person name="Milovic A."/>
            <person name="Bassam K."/>
            <person name="Shao H."/>
            <person name="Chatzistamou I."/>
            <person name="Tufts D.M."/>
            <person name="Diuk-Wasser M."/>
            <person name="Barbour A.G."/>
        </authorList>
    </citation>
    <scope>NUCLEOTIDE SEQUENCE</scope>
    <source>
        <strain evidence="6">LL4</strain>
    </source>
</reference>
<dbReference type="EMBL" id="MN577569">
    <property type="protein sequence ID" value="QGT50486.1"/>
    <property type="molecule type" value="Genomic_DNA"/>
</dbReference>
<keyword evidence="6" id="KW-0378">Hydrolase</keyword>
<keyword evidence="2" id="KW-0808">Transferase</keyword>
<proteinExistence type="predicted"/>
<dbReference type="InterPro" id="IPR026591">
    <property type="entry name" value="Sirtuin_cat_small_dom_sf"/>
</dbReference>
<protein>
    <recommendedName>
        <fullName evidence="1">protein acetyllysine N-acetyltransferase</fullName>
        <ecNumber evidence="1">2.3.1.286</ecNumber>
    </recommendedName>
</protein>
<gene>
    <name evidence="6" type="primary">cobB</name>
    <name evidence="6" type="ORF">Helico5904_1580</name>
</gene>
<evidence type="ECO:0000256" key="1">
    <source>
        <dbReference type="ARBA" id="ARBA00012928"/>
    </source>
</evidence>
<dbReference type="GO" id="GO:0070403">
    <property type="term" value="F:NAD+ binding"/>
    <property type="evidence" value="ECO:0007669"/>
    <property type="project" value="InterPro"/>
</dbReference>
<feature type="domain" description="Deacetylase sirtuin-type" evidence="5">
    <location>
        <begin position="1"/>
        <end position="236"/>
    </location>
</feature>
<dbReference type="Gene3D" id="3.40.50.1220">
    <property type="entry name" value="TPP-binding domain"/>
    <property type="match status" value="1"/>
</dbReference>
<dbReference type="Gene3D" id="3.30.1600.10">
    <property type="entry name" value="SIR2/SIRT2 'Small Domain"/>
    <property type="match status" value="1"/>
</dbReference>
<dbReference type="PANTHER" id="PTHR11085:SF4">
    <property type="entry name" value="NAD-DEPENDENT PROTEIN DEACYLASE"/>
    <property type="match status" value="1"/>
</dbReference>
<dbReference type="GO" id="GO:0017136">
    <property type="term" value="F:histone deacetylase activity, NAD-dependent"/>
    <property type="evidence" value="ECO:0007669"/>
    <property type="project" value="TreeGrafter"/>
</dbReference>
<dbReference type="SUPFAM" id="SSF52467">
    <property type="entry name" value="DHS-like NAD/FAD-binding domain"/>
    <property type="match status" value="1"/>
</dbReference>
<organism evidence="6">
    <name type="scientific">uncultured Helicobacter sp</name>
    <dbReference type="NCBI Taxonomy" id="175537"/>
    <lineage>
        <taxon>Bacteria</taxon>
        <taxon>Pseudomonadati</taxon>
        <taxon>Campylobacterota</taxon>
        <taxon>Epsilonproteobacteria</taxon>
        <taxon>Campylobacterales</taxon>
        <taxon>Helicobacteraceae</taxon>
        <taxon>Helicobacter</taxon>
        <taxon>environmental samples</taxon>
    </lineage>
</organism>
<evidence type="ECO:0000256" key="2">
    <source>
        <dbReference type="ARBA" id="ARBA00022679"/>
    </source>
</evidence>
<dbReference type="GO" id="GO:0046872">
    <property type="term" value="F:metal ion binding"/>
    <property type="evidence" value="ECO:0007669"/>
    <property type="project" value="UniProtKB-KW"/>
</dbReference>
<name>A0A650ELL9_9HELI</name>
<dbReference type="PANTHER" id="PTHR11085">
    <property type="entry name" value="NAD-DEPENDENT PROTEIN DEACYLASE SIRTUIN-5, MITOCHONDRIAL-RELATED"/>
    <property type="match status" value="1"/>
</dbReference>
<dbReference type="GO" id="GO:0016787">
    <property type="term" value="F:hydrolase activity"/>
    <property type="evidence" value="ECO:0007669"/>
    <property type="project" value="UniProtKB-KW"/>
</dbReference>
<feature type="binding site" evidence="4">
    <location>
        <position position="139"/>
    </location>
    <ligand>
        <name>Zn(2+)</name>
        <dbReference type="ChEBI" id="CHEBI:29105"/>
    </ligand>
</feature>
<dbReference type="Pfam" id="PF02146">
    <property type="entry name" value="SIR2"/>
    <property type="match status" value="1"/>
</dbReference>